<evidence type="ECO:0000256" key="1">
    <source>
        <dbReference type="ARBA" id="ARBA00004651"/>
    </source>
</evidence>
<dbReference type="GO" id="GO:0005886">
    <property type="term" value="C:plasma membrane"/>
    <property type="evidence" value="ECO:0007669"/>
    <property type="project" value="UniProtKB-SubCell"/>
</dbReference>
<dbReference type="InterPro" id="IPR050297">
    <property type="entry name" value="LipidA_mod_glycosyltrf_83"/>
</dbReference>
<feature type="transmembrane region" description="Helical" evidence="8">
    <location>
        <begin position="145"/>
        <end position="163"/>
    </location>
</feature>
<organism evidence="10 11">
    <name type="scientific">Candidatus Gottesmanbacteria bacterium RBG_13_37_7</name>
    <dbReference type="NCBI Taxonomy" id="1798369"/>
    <lineage>
        <taxon>Bacteria</taxon>
        <taxon>Candidatus Gottesmaniibacteriota</taxon>
    </lineage>
</organism>
<accession>A0A1F5YID7</accession>
<protein>
    <recommendedName>
        <fullName evidence="9">Glycosyltransferase RgtA/B/C/D-like domain-containing protein</fullName>
    </recommendedName>
</protein>
<comment type="caution">
    <text evidence="10">The sequence shown here is derived from an EMBL/GenBank/DDBJ whole genome shotgun (WGS) entry which is preliminary data.</text>
</comment>
<evidence type="ECO:0000256" key="8">
    <source>
        <dbReference type="SAM" id="Phobius"/>
    </source>
</evidence>
<evidence type="ECO:0000313" key="11">
    <source>
        <dbReference type="Proteomes" id="UP000178230"/>
    </source>
</evidence>
<evidence type="ECO:0000256" key="5">
    <source>
        <dbReference type="ARBA" id="ARBA00022692"/>
    </source>
</evidence>
<feature type="transmembrane region" description="Helical" evidence="8">
    <location>
        <begin position="394"/>
        <end position="416"/>
    </location>
</feature>
<evidence type="ECO:0000256" key="3">
    <source>
        <dbReference type="ARBA" id="ARBA00022676"/>
    </source>
</evidence>
<dbReference type="Pfam" id="PF13231">
    <property type="entry name" value="PMT_2"/>
    <property type="match status" value="1"/>
</dbReference>
<feature type="transmembrane region" description="Helical" evidence="8">
    <location>
        <begin position="364"/>
        <end position="382"/>
    </location>
</feature>
<keyword evidence="7 8" id="KW-0472">Membrane</keyword>
<dbReference type="EMBL" id="MFIY01000033">
    <property type="protein sequence ID" value="OGF99940.1"/>
    <property type="molecule type" value="Genomic_DNA"/>
</dbReference>
<proteinExistence type="predicted"/>
<dbReference type="AlphaFoldDB" id="A0A1F5YID7"/>
<feature type="transmembrane region" description="Helical" evidence="8">
    <location>
        <begin position="306"/>
        <end position="330"/>
    </location>
</feature>
<comment type="subcellular location">
    <subcellularLocation>
        <location evidence="1">Cell membrane</location>
        <topology evidence="1">Multi-pass membrane protein</topology>
    </subcellularLocation>
</comment>
<keyword evidence="5 8" id="KW-0812">Transmembrane</keyword>
<dbReference type="GO" id="GO:0016763">
    <property type="term" value="F:pentosyltransferase activity"/>
    <property type="evidence" value="ECO:0007669"/>
    <property type="project" value="TreeGrafter"/>
</dbReference>
<keyword evidence="4" id="KW-0808">Transferase</keyword>
<keyword evidence="2" id="KW-1003">Cell membrane</keyword>
<reference evidence="10 11" key="1">
    <citation type="journal article" date="2016" name="Nat. Commun.">
        <title>Thousands of microbial genomes shed light on interconnected biogeochemical processes in an aquifer system.</title>
        <authorList>
            <person name="Anantharaman K."/>
            <person name="Brown C.T."/>
            <person name="Hug L.A."/>
            <person name="Sharon I."/>
            <person name="Castelle C.J."/>
            <person name="Probst A.J."/>
            <person name="Thomas B.C."/>
            <person name="Singh A."/>
            <person name="Wilkins M.J."/>
            <person name="Karaoz U."/>
            <person name="Brodie E.L."/>
            <person name="Williams K.H."/>
            <person name="Hubbard S.S."/>
            <person name="Banfield J.F."/>
        </authorList>
    </citation>
    <scope>NUCLEOTIDE SEQUENCE [LARGE SCALE GENOMIC DNA]</scope>
</reference>
<gene>
    <name evidence="10" type="ORF">A2Y99_03905</name>
</gene>
<dbReference type="GO" id="GO:0009103">
    <property type="term" value="P:lipopolysaccharide biosynthetic process"/>
    <property type="evidence" value="ECO:0007669"/>
    <property type="project" value="UniProtKB-ARBA"/>
</dbReference>
<feature type="non-terminal residue" evidence="10">
    <location>
        <position position="1"/>
    </location>
</feature>
<feature type="transmembrane region" description="Helical" evidence="8">
    <location>
        <begin position="98"/>
        <end position="115"/>
    </location>
</feature>
<evidence type="ECO:0000256" key="4">
    <source>
        <dbReference type="ARBA" id="ARBA00022679"/>
    </source>
</evidence>
<keyword evidence="6 8" id="KW-1133">Transmembrane helix</keyword>
<sequence length="569" mass="66637">CKKVMKKSIFLLLLIIVLSVFLRFFYLERIPNGLYSDEAAFGYNAYSLLKTGKDEFGFSYPLVLKSFGDFKAAFYSYYLIPFVWILDLSVISIRTGTAMLGIGTVILVYLLIKELSKSNRIALISSLLLAVSPFALQFNRMVHENNLVVFLITAGTYLFIVSLRSRKLLILSLICFAASLYTYYDAKIFIPLMLVFLIIYYRDKFLNDKKKLFINCFIFLLLILPLLNLMLSRKDVWTRPQNTVIFSDIGSVLDINQEIGDNRITSPLNPRIFHNKLIKFAEVFISNYLKHFDSDFLYFKGDYIKIYSTVNIGIMYLMELPFFLLGFLYLAKYTKSEKYLLFFWLLMAPIAASLTKFVPSASRTMLLVVPLAVIPSYGIYYCSILFKKFLKNTFILFTVILFTINIAYYLHFYYFITPLRYSREWHYGMKQVIQEVQQVQNRYDSIWFSKKAWGYIYPLFFIKYPPSSYQPQALLSSPDEFGFGWIENFDKYLFGKIPKYFDLNKNILYVVAEGDLPFRTKPLYEINYPDGQLAFQLVDTKTLQRDCYNCSLIYKPEDEDIFGNKLPAR</sequence>
<dbReference type="Proteomes" id="UP000178230">
    <property type="component" value="Unassembled WGS sequence"/>
</dbReference>
<feature type="domain" description="Glycosyltransferase RgtA/B/C/D-like" evidence="9">
    <location>
        <begin position="85"/>
        <end position="227"/>
    </location>
</feature>
<feature type="transmembrane region" description="Helical" evidence="8">
    <location>
        <begin position="9"/>
        <end position="26"/>
    </location>
</feature>
<evidence type="ECO:0000256" key="6">
    <source>
        <dbReference type="ARBA" id="ARBA00022989"/>
    </source>
</evidence>
<evidence type="ECO:0000256" key="7">
    <source>
        <dbReference type="ARBA" id="ARBA00023136"/>
    </source>
</evidence>
<name>A0A1F5YID7_9BACT</name>
<evidence type="ECO:0000259" key="9">
    <source>
        <dbReference type="Pfam" id="PF13231"/>
    </source>
</evidence>
<evidence type="ECO:0000256" key="2">
    <source>
        <dbReference type="ARBA" id="ARBA00022475"/>
    </source>
</evidence>
<evidence type="ECO:0000313" key="10">
    <source>
        <dbReference type="EMBL" id="OGF99940.1"/>
    </source>
</evidence>
<keyword evidence="3" id="KW-0328">Glycosyltransferase</keyword>
<dbReference type="PANTHER" id="PTHR33908:SF11">
    <property type="entry name" value="MEMBRANE PROTEIN"/>
    <property type="match status" value="1"/>
</dbReference>
<feature type="transmembrane region" description="Helical" evidence="8">
    <location>
        <begin position="212"/>
        <end position="231"/>
    </location>
</feature>
<feature type="transmembrane region" description="Helical" evidence="8">
    <location>
        <begin position="169"/>
        <end position="200"/>
    </location>
</feature>
<dbReference type="PANTHER" id="PTHR33908">
    <property type="entry name" value="MANNOSYLTRANSFERASE YKCB-RELATED"/>
    <property type="match status" value="1"/>
</dbReference>
<feature type="transmembrane region" description="Helical" evidence="8">
    <location>
        <begin position="339"/>
        <end position="358"/>
    </location>
</feature>
<dbReference type="InterPro" id="IPR038731">
    <property type="entry name" value="RgtA/B/C-like"/>
</dbReference>